<dbReference type="InterPro" id="IPR001509">
    <property type="entry name" value="Epimerase_deHydtase"/>
</dbReference>
<dbReference type="EMBL" id="SODF01000001">
    <property type="protein sequence ID" value="TDW23862.1"/>
    <property type="molecule type" value="Genomic_DNA"/>
</dbReference>
<dbReference type="RefSeq" id="WP_134118843.1">
    <property type="nucleotide sequence ID" value="NZ_SODF01000001.1"/>
</dbReference>
<evidence type="ECO:0000256" key="2">
    <source>
        <dbReference type="ARBA" id="ARBA00023445"/>
    </source>
</evidence>
<comment type="caution">
    <text evidence="4">The sequence shown here is derived from an EMBL/GenBank/DDBJ whole genome shotgun (WGS) entry which is preliminary data.</text>
</comment>
<reference evidence="4 5" key="1">
    <citation type="submission" date="2019-03" db="EMBL/GenBank/DDBJ databases">
        <title>Genomic Encyclopedia of Type Strains, Phase III (KMG-III): the genomes of soil and plant-associated and newly described type strains.</title>
        <authorList>
            <person name="Whitman W."/>
        </authorList>
    </citation>
    <scope>NUCLEOTIDE SEQUENCE [LARGE SCALE GENOMIC DNA]</scope>
    <source>
        <strain evidence="4 5">VKM Ac-2570</strain>
    </source>
</reference>
<dbReference type="InterPro" id="IPR050425">
    <property type="entry name" value="NAD(P)_dehydrat-like"/>
</dbReference>
<gene>
    <name evidence="4" type="ORF">EV650_2722</name>
</gene>
<dbReference type="Gene3D" id="3.40.50.720">
    <property type="entry name" value="NAD(P)-binding Rossmann-like Domain"/>
    <property type="match status" value="1"/>
</dbReference>
<dbReference type="PANTHER" id="PTHR10366">
    <property type="entry name" value="NAD DEPENDENT EPIMERASE/DEHYDRATASE"/>
    <property type="match status" value="1"/>
</dbReference>
<keyword evidence="5" id="KW-1185">Reference proteome</keyword>
<name>A0A4R8A0G8_9ACTN</name>
<organism evidence="4 5">
    <name type="scientific">Kribbella kalugense</name>
    <dbReference type="NCBI Taxonomy" id="2512221"/>
    <lineage>
        <taxon>Bacteria</taxon>
        <taxon>Bacillati</taxon>
        <taxon>Actinomycetota</taxon>
        <taxon>Actinomycetes</taxon>
        <taxon>Propionibacteriales</taxon>
        <taxon>Kribbellaceae</taxon>
        <taxon>Kribbella</taxon>
    </lineage>
</organism>
<dbReference type="Proteomes" id="UP000295447">
    <property type="component" value="Unassembled WGS sequence"/>
</dbReference>
<keyword evidence="1" id="KW-0560">Oxidoreductase</keyword>
<dbReference type="GO" id="GO:0016616">
    <property type="term" value="F:oxidoreductase activity, acting on the CH-OH group of donors, NAD or NADP as acceptor"/>
    <property type="evidence" value="ECO:0007669"/>
    <property type="project" value="TreeGrafter"/>
</dbReference>
<dbReference type="FunFam" id="3.40.50.720:FF:000336">
    <property type="entry name" value="Aldehyde reductase"/>
    <property type="match status" value="1"/>
</dbReference>
<evidence type="ECO:0000256" key="1">
    <source>
        <dbReference type="ARBA" id="ARBA00023002"/>
    </source>
</evidence>
<dbReference type="InterPro" id="IPR036291">
    <property type="entry name" value="NAD(P)-bd_dom_sf"/>
</dbReference>
<accession>A0A4R8A0G8</accession>
<evidence type="ECO:0000313" key="5">
    <source>
        <dbReference type="Proteomes" id="UP000295447"/>
    </source>
</evidence>
<evidence type="ECO:0000259" key="3">
    <source>
        <dbReference type="Pfam" id="PF01370"/>
    </source>
</evidence>
<dbReference type="CDD" id="cd05227">
    <property type="entry name" value="AR_SDR_e"/>
    <property type="match status" value="1"/>
</dbReference>
<dbReference type="SUPFAM" id="SSF51735">
    <property type="entry name" value="NAD(P)-binding Rossmann-fold domains"/>
    <property type="match status" value="1"/>
</dbReference>
<dbReference type="OrthoDB" id="9778052at2"/>
<dbReference type="Pfam" id="PF01370">
    <property type="entry name" value="Epimerase"/>
    <property type="match status" value="1"/>
</dbReference>
<sequence length="342" mass="36260">MPQRVLVTGGSGFIAGHCILQLLEQGYLVRTTVRSLNREAAVRAVLADAGASIVDNLTFVPADLTKDDGWAEAVEGCDFVLHVASPVHPGHVENEDDVIVPAREGTLRVLRAARDAGVKRVVLTSAFHAVGFGHPHSDHVFTEDDWTVLDGPGVDAYGKSKTLAERAAWSFVADEGNGLELTTILPVAVMGPAMGNEVSGSNGIVQRMLAGKLPAYPNVYIPIVDVRDVATAHVAAMTAPGAAGQRILVASDRPAVAMKQIGATLKAHFGEAAGKVPTRTMPDLIVRIAARFNPEFRPIAADLQFVKKISNEKARQRLGLNPRDPEQAITAAGESLIAKSLI</sequence>
<proteinExistence type="inferred from homology"/>
<feature type="domain" description="NAD-dependent epimerase/dehydratase" evidence="3">
    <location>
        <begin position="5"/>
        <end position="244"/>
    </location>
</feature>
<comment type="similarity">
    <text evidence="2">Belongs to the NAD(P)-dependent epimerase/dehydratase family. Dihydroflavonol-4-reductase subfamily.</text>
</comment>
<dbReference type="AlphaFoldDB" id="A0A4R8A0G8"/>
<dbReference type="PANTHER" id="PTHR10366:SF564">
    <property type="entry name" value="STEROL-4-ALPHA-CARBOXYLATE 3-DEHYDROGENASE, DECARBOXYLATING"/>
    <property type="match status" value="1"/>
</dbReference>
<evidence type="ECO:0000313" key="4">
    <source>
        <dbReference type="EMBL" id="TDW23862.1"/>
    </source>
</evidence>
<protein>
    <submittedName>
        <fullName evidence="4">Nucleoside-diphosphate-sugar epimerase</fullName>
    </submittedName>
</protein>